<evidence type="ECO:0000256" key="3">
    <source>
        <dbReference type="ARBA" id="ARBA00008562"/>
    </source>
</evidence>
<evidence type="ECO:0000256" key="4">
    <source>
        <dbReference type="ARBA" id="ARBA00012173"/>
    </source>
</evidence>
<organism evidence="18 19">
    <name type="scientific">Candidatus Limenecus avicola</name>
    <dbReference type="NCBI Taxonomy" id="2840847"/>
    <lineage>
        <taxon>Bacteria</taxon>
        <taxon>Bacillati</taxon>
        <taxon>Bacillota</taxon>
        <taxon>Clostridia</taxon>
        <taxon>Eubacteriales</taxon>
        <taxon>Clostridiaceae</taxon>
        <taxon>Clostridiaceae incertae sedis</taxon>
        <taxon>Candidatus Limenecus</taxon>
    </lineage>
</organism>
<dbReference type="AlphaFoldDB" id="A0A9D1N0X7"/>
<feature type="transmembrane region" description="Helical" evidence="15">
    <location>
        <begin position="6"/>
        <end position="22"/>
    </location>
</feature>
<dbReference type="InterPro" id="IPR036188">
    <property type="entry name" value="FAD/NAD-bd_sf"/>
</dbReference>
<dbReference type="GO" id="GO:0005737">
    <property type="term" value="C:cytoplasm"/>
    <property type="evidence" value="ECO:0007669"/>
    <property type="project" value="UniProtKB-SubCell"/>
</dbReference>
<reference evidence="18" key="2">
    <citation type="journal article" date="2021" name="PeerJ">
        <title>Extensive microbial diversity within the chicken gut microbiome revealed by metagenomics and culture.</title>
        <authorList>
            <person name="Gilroy R."/>
            <person name="Ravi A."/>
            <person name="Getino M."/>
            <person name="Pursley I."/>
            <person name="Horton D.L."/>
            <person name="Alikhan N.F."/>
            <person name="Baker D."/>
            <person name="Gharbi K."/>
            <person name="Hall N."/>
            <person name="Watson M."/>
            <person name="Adriaenssens E.M."/>
            <person name="Foster-Nyarko E."/>
            <person name="Jarju S."/>
            <person name="Secka A."/>
            <person name="Antonio M."/>
            <person name="Oren A."/>
            <person name="Chaudhuri R.R."/>
            <person name="La Ragione R."/>
            <person name="Hildebrand F."/>
            <person name="Pallen M.J."/>
        </authorList>
    </citation>
    <scope>NUCLEOTIDE SEQUENCE</scope>
    <source>
        <strain evidence="18">CHK154-7741</strain>
    </source>
</reference>
<dbReference type="PANTHER" id="PTHR42716">
    <property type="entry name" value="L-ASPARTATE OXIDASE"/>
    <property type="match status" value="1"/>
</dbReference>
<dbReference type="SUPFAM" id="SSF56425">
    <property type="entry name" value="Succinate dehydrogenase/fumarate reductase flavoprotein, catalytic domain"/>
    <property type="match status" value="1"/>
</dbReference>
<keyword evidence="8 13" id="KW-0274">FAD</keyword>
<proteinExistence type="inferred from homology"/>
<evidence type="ECO:0000256" key="12">
    <source>
        <dbReference type="PIRSR" id="PIRSR000171-1"/>
    </source>
</evidence>
<dbReference type="GO" id="GO:0033765">
    <property type="term" value="F:steroid dehydrogenase activity, acting on the CH-CH group of donors"/>
    <property type="evidence" value="ECO:0007669"/>
    <property type="project" value="UniProtKB-ARBA"/>
</dbReference>
<feature type="domain" description="Fumarate reductase/succinate dehydrogenase flavoprotein-like C-terminal" evidence="17">
    <location>
        <begin position="442"/>
        <end position="525"/>
    </location>
</feature>
<keyword evidence="15" id="KW-0472">Membrane</keyword>
<comment type="cofactor">
    <cofactor evidence="1 13">
        <name>FAD</name>
        <dbReference type="ChEBI" id="CHEBI:57692"/>
    </cofactor>
</comment>
<sequence length="540" mass="59779">MKHSTYSVIIVGSGIAGLYAAIKLSETMHLPDGILLLTKSQLAECNSRYAQGGIVGVLPENKADSISLHIADTIKAGCGLCDFNVVKFISENSNRAIKDLIKYGVEFDRNDKKQLNFTLEGAHSVRRILHVGGDATGYGIEKALVNKVKNDPAIASNITIYEQTLAIDLLVDSKNNCRGVISFNDLTKEYETVYAPITILATGGTGQVYKYTTNPSVTTGDGLALGIRANAKIKDMEFIQFHPTALSLENNDSRFLISESVRGEGAKLVNQKGEYFMENHPQKDLAPRDVVAREIYSQLSKGNKVFLDATFIDIDKFKTRFPNIYKSCMDNNIDVTKDFIPVSPAAHYCMGGIKTEINGKTSVNNLYAIGEVACTSLHGANRLASNSLLECVVSAFELVNTINKQTLTPSNIIDESVLTTIKKYSPENDMDDMDFDCKKLSSELRDLMWNKVGIVRTEASLLDALSELNKIEQQEIFKDKCNSIEEYELRNMLYVAKCIINSALKRKESIGAHYRADSETKDIKHDMHTEDKSDESKITA</sequence>
<feature type="active site" description="Proton acceptor" evidence="12">
    <location>
        <position position="288"/>
    </location>
</feature>
<dbReference type="GO" id="GO:0034628">
    <property type="term" value="P:'de novo' NAD+ biosynthetic process from L-aspartate"/>
    <property type="evidence" value="ECO:0007669"/>
    <property type="project" value="TreeGrafter"/>
</dbReference>
<evidence type="ECO:0000256" key="9">
    <source>
        <dbReference type="ARBA" id="ARBA00023002"/>
    </source>
</evidence>
<dbReference type="SUPFAM" id="SSF46977">
    <property type="entry name" value="Succinate dehydrogenase/fumarate reductase flavoprotein C-terminal domain"/>
    <property type="match status" value="1"/>
</dbReference>
<reference evidence="18" key="1">
    <citation type="submission" date="2020-10" db="EMBL/GenBank/DDBJ databases">
        <authorList>
            <person name="Gilroy R."/>
        </authorList>
    </citation>
    <scope>NUCLEOTIDE SEQUENCE</scope>
    <source>
        <strain evidence="18">CHK154-7741</strain>
    </source>
</reference>
<comment type="function">
    <text evidence="13">Catalyzes the oxidation of L-aspartate to iminoaspartate.</text>
</comment>
<dbReference type="PIRSF" id="PIRSF000171">
    <property type="entry name" value="SDHA_APRA_LASPO"/>
    <property type="match status" value="1"/>
</dbReference>
<dbReference type="Pfam" id="PF00890">
    <property type="entry name" value="FAD_binding_2"/>
    <property type="match status" value="1"/>
</dbReference>
<protein>
    <recommendedName>
        <fullName evidence="5 11">L-aspartate oxidase</fullName>
        <ecNumber evidence="4 11">1.4.3.16</ecNumber>
    </recommendedName>
</protein>
<evidence type="ECO:0000256" key="2">
    <source>
        <dbReference type="ARBA" id="ARBA00004950"/>
    </source>
</evidence>
<accession>A0A9D1N0X7</accession>
<evidence type="ECO:0000259" key="17">
    <source>
        <dbReference type="Pfam" id="PF02910"/>
    </source>
</evidence>
<feature type="domain" description="FAD-dependent oxidoreductase 2 FAD-binding" evidence="16">
    <location>
        <begin position="8"/>
        <end position="388"/>
    </location>
</feature>
<dbReference type="Gene3D" id="3.90.700.10">
    <property type="entry name" value="Succinate dehydrogenase/fumarate reductase flavoprotein, catalytic domain"/>
    <property type="match status" value="1"/>
</dbReference>
<comment type="catalytic activity">
    <reaction evidence="10">
        <text>L-aspartate + O2 = iminosuccinate + H2O2</text>
        <dbReference type="Rhea" id="RHEA:25876"/>
        <dbReference type="ChEBI" id="CHEBI:15379"/>
        <dbReference type="ChEBI" id="CHEBI:16240"/>
        <dbReference type="ChEBI" id="CHEBI:29991"/>
        <dbReference type="ChEBI" id="CHEBI:77875"/>
        <dbReference type="EC" id="1.4.3.16"/>
    </reaction>
    <physiologicalReaction direction="left-to-right" evidence="10">
        <dbReference type="Rhea" id="RHEA:25877"/>
    </physiologicalReaction>
</comment>
<gene>
    <name evidence="18" type="primary">nadB</name>
    <name evidence="18" type="ORF">IAD26_07200</name>
</gene>
<evidence type="ECO:0000313" key="19">
    <source>
        <dbReference type="Proteomes" id="UP000886748"/>
    </source>
</evidence>
<evidence type="ECO:0000256" key="5">
    <source>
        <dbReference type="ARBA" id="ARBA00021901"/>
    </source>
</evidence>
<dbReference type="InterPro" id="IPR015939">
    <property type="entry name" value="Fum_Rdtase/Succ_DH_flav-like_C"/>
</dbReference>
<evidence type="ECO:0000256" key="10">
    <source>
        <dbReference type="ARBA" id="ARBA00048305"/>
    </source>
</evidence>
<comment type="pathway">
    <text evidence="2 13">Cofactor biosynthesis; NAD(+) biosynthesis; iminoaspartate from L-aspartate (oxidase route): step 1/1.</text>
</comment>
<evidence type="ECO:0000256" key="11">
    <source>
        <dbReference type="NCBIfam" id="TIGR00551"/>
    </source>
</evidence>
<dbReference type="PRINTS" id="PR00368">
    <property type="entry name" value="FADPNR"/>
</dbReference>
<comment type="similarity">
    <text evidence="3 13">Belongs to the FAD-dependent oxidoreductase 2 family. NadB subfamily.</text>
</comment>
<keyword evidence="15" id="KW-0812">Transmembrane</keyword>
<evidence type="ECO:0000256" key="14">
    <source>
        <dbReference type="SAM" id="MobiDB-lite"/>
    </source>
</evidence>
<dbReference type="Gene3D" id="1.20.58.100">
    <property type="entry name" value="Fumarate reductase/succinate dehydrogenase flavoprotein-like, C-terminal domain"/>
    <property type="match status" value="1"/>
</dbReference>
<dbReference type="InterPro" id="IPR037099">
    <property type="entry name" value="Fum_R/Succ_DH_flav-like_C_sf"/>
</dbReference>
<dbReference type="InterPro" id="IPR005288">
    <property type="entry name" value="NadB"/>
</dbReference>
<evidence type="ECO:0000256" key="13">
    <source>
        <dbReference type="RuleBase" id="RU362049"/>
    </source>
</evidence>
<dbReference type="EC" id="1.4.3.16" evidence="4 11"/>
<evidence type="ECO:0000256" key="15">
    <source>
        <dbReference type="SAM" id="Phobius"/>
    </source>
</evidence>
<evidence type="ECO:0000256" key="6">
    <source>
        <dbReference type="ARBA" id="ARBA00022630"/>
    </source>
</evidence>
<evidence type="ECO:0000256" key="7">
    <source>
        <dbReference type="ARBA" id="ARBA00022642"/>
    </source>
</evidence>
<keyword evidence="9 13" id="KW-0560">Oxidoreductase</keyword>
<evidence type="ECO:0000256" key="8">
    <source>
        <dbReference type="ARBA" id="ARBA00022827"/>
    </source>
</evidence>
<comment type="subcellular location">
    <subcellularLocation>
        <location evidence="13">Cytoplasm</location>
    </subcellularLocation>
</comment>
<dbReference type="GO" id="GO:0008734">
    <property type="term" value="F:L-aspartate oxidase activity"/>
    <property type="evidence" value="ECO:0007669"/>
    <property type="project" value="UniProtKB-UniRule"/>
</dbReference>
<comment type="caution">
    <text evidence="18">The sequence shown here is derived from an EMBL/GenBank/DDBJ whole genome shotgun (WGS) entry which is preliminary data.</text>
</comment>
<dbReference type="InterPro" id="IPR027477">
    <property type="entry name" value="Succ_DH/fumarate_Rdtase_cat_sf"/>
</dbReference>
<dbReference type="PANTHER" id="PTHR42716:SF2">
    <property type="entry name" value="L-ASPARTATE OXIDASE, CHLOROPLASTIC"/>
    <property type="match status" value="1"/>
</dbReference>
<evidence type="ECO:0000256" key="1">
    <source>
        <dbReference type="ARBA" id="ARBA00001974"/>
    </source>
</evidence>
<evidence type="ECO:0000259" key="16">
    <source>
        <dbReference type="Pfam" id="PF00890"/>
    </source>
</evidence>
<dbReference type="Gene3D" id="3.50.50.60">
    <property type="entry name" value="FAD/NAD(P)-binding domain"/>
    <property type="match status" value="1"/>
</dbReference>
<dbReference type="InterPro" id="IPR003953">
    <property type="entry name" value="FAD-dep_OxRdtase_2_FAD-bd"/>
</dbReference>
<name>A0A9D1N0X7_9CLOT</name>
<dbReference type="NCBIfam" id="TIGR00551">
    <property type="entry name" value="nadB"/>
    <property type="match status" value="1"/>
</dbReference>
<dbReference type="FunFam" id="3.90.700.10:FF:000002">
    <property type="entry name" value="L-aspartate oxidase"/>
    <property type="match status" value="1"/>
</dbReference>
<keyword evidence="15" id="KW-1133">Transmembrane helix</keyword>
<keyword evidence="6 13" id="KW-0285">Flavoprotein</keyword>
<keyword evidence="7 13" id="KW-0662">Pyridine nucleotide biosynthesis</keyword>
<dbReference type="Pfam" id="PF02910">
    <property type="entry name" value="Succ_DH_flav_C"/>
    <property type="match status" value="1"/>
</dbReference>
<evidence type="ECO:0000313" key="18">
    <source>
        <dbReference type="EMBL" id="HIU92901.1"/>
    </source>
</evidence>
<feature type="region of interest" description="Disordered" evidence="14">
    <location>
        <begin position="519"/>
        <end position="540"/>
    </location>
</feature>
<dbReference type="SUPFAM" id="SSF51905">
    <property type="entry name" value="FAD/NAD(P)-binding domain"/>
    <property type="match status" value="1"/>
</dbReference>
<dbReference type="EMBL" id="DVOD01000052">
    <property type="protein sequence ID" value="HIU92901.1"/>
    <property type="molecule type" value="Genomic_DNA"/>
</dbReference>
<dbReference type="Proteomes" id="UP000886748">
    <property type="component" value="Unassembled WGS sequence"/>
</dbReference>